<keyword evidence="3" id="KW-0812">Transmembrane</keyword>
<feature type="transmembrane region" description="Helical" evidence="3">
    <location>
        <begin position="46"/>
        <end position="67"/>
    </location>
</feature>
<sequence>MNYNVYDEPIKAISESAEWIFLAINLGLEMLSAAFDQASSPRKPHYALFGMLLAIAAVLISIWELIYKGKKERVVLRRWGMLWWFYHPPPRNTLYGTLPDIYGLVAGISQCICSIAQYVYYLRHVDNPFKASLLPAIFLLCLGGSKLSNNRMNANTTDNKDSRENSSSTEETSLHAIAANIPSLDDQEVEVKGNIVDHQRGATVAGRELLADDGYVGGGWDQAMVRRVLQWHEWEQEREWEWEQERELERERLWQEREWEWERERERERERELELERERLWWERERLRLCQESEQERLRRERLRLRLRQERERLWQEQERLWKEEQEQERLR</sequence>
<name>A0A6P5S3H6_PRUAV</name>
<feature type="coiled-coil region" evidence="1">
    <location>
        <begin position="256"/>
        <end position="327"/>
    </location>
</feature>
<gene>
    <name evidence="5" type="primary">LOC110753584</name>
</gene>
<reference evidence="5" key="1">
    <citation type="submission" date="2025-08" db="UniProtKB">
        <authorList>
            <consortium name="RefSeq"/>
        </authorList>
    </citation>
    <scope>IDENTIFICATION</scope>
</reference>
<dbReference type="PANTHER" id="PTHR48473:SF1">
    <property type="entry name" value="TIR DOMAIN-CONTAINING PROTEIN"/>
    <property type="match status" value="1"/>
</dbReference>
<evidence type="ECO:0000313" key="4">
    <source>
        <dbReference type="Proteomes" id="UP000515124"/>
    </source>
</evidence>
<organism evidence="4 5">
    <name type="scientific">Prunus avium</name>
    <name type="common">Cherry</name>
    <name type="synonym">Cerasus avium</name>
    <dbReference type="NCBI Taxonomy" id="42229"/>
    <lineage>
        <taxon>Eukaryota</taxon>
        <taxon>Viridiplantae</taxon>
        <taxon>Streptophyta</taxon>
        <taxon>Embryophyta</taxon>
        <taxon>Tracheophyta</taxon>
        <taxon>Spermatophyta</taxon>
        <taxon>Magnoliopsida</taxon>
        <taxon>eudicotyledons</taxon>
        <taxon>Gunneridae</taxon>
        <taxon>Pentapetalae</taxon>
        <taxon>rosids</taxon>
        <taxon>fabids</taxon>
        <taxon>Rosales</taxon>
        <taxon>Rosaceae</taxon>
        <taxon>Amygdaloideae</taxon>
        <taxon>Amygdaleae</taxon>
        <taxon>Prunus</taxon>
    </lineage>
</organism>
<keyword evidence="3" id="KW-0472">Membrane</keyword>
<proteinExistence type="predicted"/>
<dbReference type="PANTHER" id="PTHR48473">
    <property type="entry name" value="TIR DOMAIN-CONTAINING PROTEIN"/>
    <property type="match status" value="1"/>
</dbReference>
<evidence type="ECO:0000256" key="3">
    <source>
        <dbReference type="SAM" id="Phobius"/>
    </source>
</evidence>
<evidence type="ECO:0000313" key="5">
    <source>
        <dbReference type="RefSeq" id="XP_021810204.1"/>
    </source>
</evidence>
<feature type="transmembrane region" description="Helical" evidence="3">
    <location>
        <begin position="101"/>
        <end position="121"/>
    </location>
</feature>
<protein>
    <submittedName>
        <fullName evidence="5">Ensconsin-like isoform X1</fullName>
    </submittedName>
</protein>
<dbReference type="RefSeq" id="XP_021810204.1">
    <property type="nucleotide sequence ID" value="XM_021954512.1"/>
</dbReference>
<evidence type="ECO:0000256" key="2">
    <source>
        <dbReference type="SAM" id="MobiDB-lite"/>
    </source>
</evidence>
<evidence type="ECO:0000256" key="1">
    <source>
        <dbReference type="SAM" id="Coils"/>
    </source>
</evidence>
<dbReference type="GeneID" id="110753584"/>
<keyword evidence="1" id="KW-0175">Coiled coil</keyword>
<feature type="region of interest" description="Disordered" evidence="2">
    <location>
        <begin position="151"/>
        <end position="172"/>
    </location>
</feature>
<dbReference type="Proteomes" id="UP000515124">
    <property type="component" value="Unplaced"/>
</dbReference>
<keyword evidence="4" id="KW-1185">Reference proteome</keyword>
<dbReference type="AlphaFoldDB" id="A0A6P5S3H6"/>
<dbReference type="KEGG" id="pavi:110753584"/>
<accession>A0A6P5S3H6</accession>
<keyword evidence="3" id="KW-1133">Transmembrane helix</keyword>